<dbReference type="Proteomes" id="UP000838412">
    <property type="component" value="Chromosome 15"/>
</dbReference>
<dbReference type="InterPro" id="IPR036744">
    <property type="entry name" value="RAP_sf"/>
</dbReference>
<dbReference type="InterPro" id="IPR010483">
    <property type="entry name" value="Alpha_2_MRAP_C"/>
</dbReference>
<feature type="chain" id="PRO_5035481270" evidence="2">
    <location>
        <begin position="25"/>
        <end position="334"/>
    </location>
</feature>
<dbReference type="PANTHER" id="PTHR16560:SF2">
    <property type="entry name" value="ALPHA-2-MACROGLOBULIN RECEPTOR-ASSOCIATED PROTEIN"/>
    <property type="match status" value="1"/>
</dbReference>
<evidence type="ECO:0000313" key="6">
    <source>
        <dbReference type="Proteomes" id="UP000838412"/>
    </source>
</evidence>
<sequence>MRYSHLYVHIVLLGVFAQLCLTGAGKYSKDKNDFHPKEKRDREFRSAKVQATWEKAQKLVSDAKLAELHSDLKLHEMEEFKWKKLRAEGGDQDGEKEANLRDNLRKLMAKYGIDGGKYAQQVRNDVEPNMRHAKDVSKEFTDNRIKKIWMKAQKAGFSPEELEDLKTELKHHQEKVEEYQMMASEIPDHKENTIEGRDRNVELKQKFRDLRDDLGKLDLKISSGYIDEMDFKEPKIKELWAAAQKGDFTDDELKSIKEELSHFQKKMDKHSHYKEALVKSQQQKEDIGKEQFPQEKQARHADLLDKVKELGYKVKKHYKDLHYRINKELPIDEL</sequence>
<evidence type="ECO:0000259" key="4">
    <source>
        <dbReference type="Pfam" id="PF06401"/>
    </source>
</evidence>
<dbReference type="InterPro" id="IPR037999">
    <property type="entry name" value="RAP_D3"/>
</dbReference>
<evidence type="ECO:0000313" key="5">
    <source>
        <dbReference type="EMBL" id="CAH1246222.1"/>
    </source>
</evidence>
<dbReference type="GO" id="GO:0008201">
    <property type="term" value="F:heparin binding"/>
    <property type="evidence" value="ECO:0007669"/>
    <property type="project" value="InterPro"/>
</dbReference>
<proteinExistence type="predicted"/>
<dbReference type="GO" id="GO:0005783">
    <property type="term" value="C:endoplasmic reticulum"/>
    <property type="evidence" value="ECO:0007669"/>
    <property type="project" value="InterPro"/>
</dbReference>
<reference evidence="5" key="1">
    <citation type="submission" date="2022-01" db="EMBL/GenBank/DDBJ databases">
        <authorList>
            <person name="Braso-Vives M."/>
        </authorList>
    </citation>
    <scope>NUCLEOTIDE SEQUENCE</scope>
</reference>
<protein>
    <submittedName>
        <fullName evidence="5">LRPAP1 protein</fullName>
    </submittedName>
</protein>
<dbReference type="CDD" id="cd14808">
    <property type="entry name" value="RAP_D3"/>
    <property type="match status" value="1"/>
</dbReference>
<dbReference type="PANTHER" id="PTHR16560">
    <property type="entry name" value="ALPHA-2-MACROGLOBULIN RECEPTOR-ASSOCIATED PROTEIN"/>
    <property type="match status" value="1"/>
</dbReference>
<dbReference type="Pfam" id="PF06401">
    <property type="entry name" value="Alpha-2-MRAP_C"/>
    <property type="match status" value="1"/>
</dbReference>
<dbReference type="OrthoDB" id="5817428at2759"/>
<dbReference type="InterPro" id="IPR038003">
    <property type="entry name" value="A2-macroglobuin_RAP"/>
</dbReference>
<feature type="coiled-coil region" evidence="1">
    <location>
        <begin position="162"/>
        <end position="220"/>
    </location>
</feature>
<dbReference type="AlphaFoldDB" id="A0A8J9Z234"/>
<keyword evidence="6" id="KW-1185">Reference proteome</keyword>
<dbReference type="GO" id="GO:0050750">
    <property type="term" value="F:low-density lipoprotein particle receptor binding"/>
    <property type="evidence" value="ECO:0007669"/>
    <property type="project" value="InterPro"/>
</dbReference>
<dbReference type="GO" id="GO:0048259">
    <property type="term" value="P:regulation of receptor-mediated endocytosis"/>
    <property type="evidence" value="ECO:0007669"/>
    <property type="project" value="TreeGrafter"/>
</dbReference>
<feature type="domain" description="Alpha-2-macroglobulin RAP C-terminal" evidence="4">
    <location>
        <begin position="190"/>
        <end position="327"/>
    </location>
</feature>
<evidence type="ECO:0000259" key="3">
    <source>
        <dbReference type="Pfam" id="PF06400"/>
    </source>
</evidence>
<feature type="domain" description="Alpha-2-macroglobulin receptor-associated protein" evidence="3">
    <location>
        <begin position="17"/>
        <end position="113"/>
    </location>
</feature>
<dbReference type="SUPFAM" id="SSF47045">
    <property type="entry name" value="RAP domain-like"/>
    <property type="match status" value="3"/>
</dbReference>
<name>A0A8J9Z234_BRALA</name>
<dbReference type="Pfam" id="PF06400">
    <property type="entry name" value="Alpha-2-MRAP_N"/>
    <property type="match status" value="1"/>
</dbReference>
<accession>A0A8J9Z234</accession>
<dbReference type="EMBL" id="OV696700">
    <property type="protein sequence ID" value="CAH1246222.1"/>
    <property type="molecule type" value="Genomic_DNA"/>
</dbReference>
<dbReference type="InterPro" id="IPR009066">
    <property type="entry name" value="MG_RAP_rcpt_1"/>
</dbReference>
<feature type="signal peptide" evidence="2">
    <location>
        <begin position="1"/>
        <end position="24"/>
    </location>
</feature>
<dbReference type="GO" id="GO:0048019">
    <property type="term" value="F:receptor antagonist activity"/>
    <property type="evidence" value="ECO:0007669"/>
    <property type="project" value="InterPro"/>
</dbReference>
<dbReference type="Gene3D" id="1.20.81.10">
    <property type="entry name" value="RAP domain"/>
    <property type="match status" value="3"/>
</dbReference>
<keyword evidence="2" id="KW-0732">Signal</keyword>
<organism evidence="5 6">
    <name type="scientific">Branchiostoma lanceolatum</name>
    <name type="common">Common lancelet</name>
    <name type="synonym">Amphioxus lanceolatum</name>
    <dbReference type="NCBI Taxonomy" id="7740"/>
    <lineage>
        <taxon>Eukaryota</taxon>
        <taxon>Metazoa</taxon>
        <taxon>Chordata</taxon>
        <taxon>Cephalochordata</taxon>
        <taxon>Leptocardii</taxon>
        <taxon>Amphioxiformes</taxon>
        <taxon>Branchiostomatidae</taxon>
        <taxon>Branchiostoma</taxon>
    </lineage>
</organism>
<evidence type="ECO:0000256" key="1">
    <source>
        <dbReference type="SAM" id="Coils"/>
    </source>
</evidence>
<evidence type="ECO:0000256" key="2">
    <source>
        <dbReference type="SAM" id="SignalP"/>
    </source>
</evidence>
<gene>
    <name evidence="5" type="primary">LRPAP1</name>
    <name evidence="5" type="ORF">BLAG_LOCUS8321</name>
</gene>
<keyword evidence="1" id="KW-0175">Coiled coil</keyword>